<reference evidence="2" key="2">
    <citation type="submission" date="2021-09" db="EMBL/GenBank/DDBJ databases">
        <authorList>
            <person name="Jia N."/>
            <person name="Wang J."/>
            <person name="Shi W."/>
            <person name="Du L."/>
            <person name="Sun Y."/>
            <person name="Zhan W."/>
            <person name="Jiang J."/>
            <person name="Wang Q."/>
            <person name="Zhang B."/>
            <person name="Ji P."/>
            <person name="Sakyi L.B."/>
            <person name="Cui X."/>
            <person name="Yuan T."/>
            <person name="Jiang B."/>
            <person name="Yang W."/>
            <person name="Lam T.T.-Y."/>
            <person name="Chang Q."/>
            <person name="Ding S."/>
            <person name="Wang X."/>
            <person name="Zhu J."/>
            <person name="Ruan X."/>
            <person name="Zhao L."/>
            <person name="Wei J."/>
            <person name="Que T."/>
            <person name="Du C."/>
            <person name="Cheng J."/>
            <person name="Dai P."/>
            <person name="Han X."/>
            <person name="Huang E."/>
            <person name="Gao Y."/>
            <person name="Liu J."/>
            <person name="Shao H."/>
            <person name="Ye R."/>
            <person name="Li L."/>
            <person name="Wei W."/>
            <person name="Wang X."/>
            <person name="Wang C."/>
            <person name="Huo Q."/>
            <person name="Li W."/>
            <person name="Guo W."/>
            <person name="Chen H."/>
            <person name="Chen S."/>
            <person name="Zhou L."/>
            <person name="Zhou L."/>
            <person name="Ni X."/>
            <person name="Tian J."/>
            <person name="Zhou Y."/>
            <person name="Sheng Y."/>
            <person name="Liu T."/>
            <person name="Pan Y."/>
            <person name="Xia L."/>
            <person name="Li J."/>
            <person name="Zhao F."/>
            <person name="Cao W."/>
        </authorList>
    </citation>
    <scope>NUCLEOTIDE SEQUENCE</scope>
    <source>
        <strain evidence="2">Rmic-2018</strain>
        <tissue evidence="2">Larvae</tissue>
    </source>
</reference>
<dbReference type="GO" id="GO:0004222">
    <property type="term" value="F:metalloendopeptidase activity"/>
    <property type="evidence" value="ECO:0007669"/>
    <property type="project" value="InterPro"/>
</dbReference>
<dbReference type="GO" id="GO:0016485">
    <property type="term" value="P:protein processing"/>
    <property type="evidence" value="ECO:0007669"/>
    <property type="project" value="TreeGrafter"/>
</dbReference>
<sequence length="129" mass="14394">MRERCFLGQLTRHVNDSTTGKLLRRVVSVSSGLRLAFFAHKAHELESGKHETLRDMTAMSGDQLLFASFCYTHCHSVGKLGEVLDLRFGRHTLGELLCNVAVANMLEFSEAFGCSDDAKMTAAVKCRIW</sequence>
<dbReference type="Proteomes" id="UP000821866">
    <property type="component" value="Chromosome 1"/>
</dbReference>
<dbReference type="PANTHER" id="PTHR11733:SF241">
    <property type="entry name" value="GH26575P-RELATED"/>
    <property type="match status" value="1"/>
</dbReference>
<feature type="domain" description="Peptidase M13 C-terminal" evidence="1">
    <location>
        <begin position="23"/>
        <end position="128"/>
    </location>
</feature>
<dbReference type="InterPro" id="IPR024079">
    <property type="entry name" value="MetalloPept_cat_dom_sf"/>
</dbReference>
<protein>
    <recommendedName>
        <fullName evidence="1">Peptidase M13 C-terminal domain-containing protein</fullName>
    </recommendedName>
</protein>
<dbReference type="InterPro" id="IPR018497">
    <property type="entry name" value="Peptidase_M13_C"/>
</dbReference>
<dbReference type="InterPro" id="IPR000718">
    <property type="entry name" value="Peptidase_M13"/>
</dbReference>
<evidence type="ECO:0000313" key="3">
    <source>
        <dbReference type="Proteomes" id="UP000821866"/>
    </source>
</evidence>
<dbReference type="AlphaFoldDB" id="A0A9J6F9E0"/>
<gene>
    <name evidence="2" type="ORF">HPB51_021300</name>
</gene>
<dbReference type="VEuPathDB" id="VectorBase:LOC119161479"/>
<evidence type="ECO:0000259" key="1">
    <source>
        <dbReference type="Pfam" id="PF01431"/>
    </source>
</evidence>
<dbReference type="Gene3D" id="3.40.390.10">
    <property type="entry name" value="Collagenase (Catalytic Domain)"/>
    <property type="match status" value="1"/>
</dbReference>
<proteinExistence type="predicted"/>
<dbReference type="SUPFAM" id="SSF55486">
    <property type="entry name" value="Metalloproteases ('zincins'), catalytic domain"/>
    <property type="match status" value="1"/>
</dbReference>
<reference evidence="2" key="1">
    <citation type="journal article" date="2020" name="Cell">
        <title>Large-Scale Comparative Analyses of Tick Genomes Elucidate Their Genetic Diversity and Vector Capacities.</title>
        <authorList>
            <consortium name="Tick Genome and Microbiome Consortium (TIGMIC)"/>
            <person name="Jia N."/>
            <person name="Wang J."/>
            <person name="Shi W."/>
            <person name="Du L."/>
            <person name="Sun Y."/>
            <person name="Zhan W."/>
            <person name="Jiang J.F."/>
            <person name="Wang Q."/>
            <person name="Zhang B."/>
            <person name="Ji P."/>
            <person name="Bell-Sakyi L."/>
            <person name="Cui X.M."/>
            <person name="Yuan T.T."/>
            <person name="Jiang B.G."/>
            <person name="Yang W.F."/>
            <person name="Lam T.T."/>
            <person name="Chang Q.C."/>
            <person name="Ding S.J."/>
            <person name="Wang X.J."/>
            <person name="Zhu J.G."/>
            <person name="Ruan X.D."/>
            <person name="Zhao L."/>
            <person name="Wei J.T."/>
            <person name="Ye R.Z."/>
            <person name="Que T.C."/>
            <person name="Du C.H."/>
            <person name="Zhou Y.H."/>
            <person name="Cheng J.X."/>
            <person name="Dai P.F."/>
            <person name="Guo W.B."/>
            <person name="Han X.H."/>
            <person name="Huang E.J."/>
            <person name="Li L.F."/>
            <person name="Wei W."/>
            <person name="Gao Y.C."/>
            <person name="Liu J.Z."/>
            <person name="Shao H.Z."/>
            <person name="Wang X."/>
            <person name="Wang C.C."/>
            <person name="Yang T.C."/>
            <person name="Huo Q.B."/>
            <person name="Li W."/>
            <person name="Chen H.Y."/>
            <person name="Chen S.E."/>
            <person name="Zhou L.G."/>
            <person name="Ni X.B."/>
            <person name="Tian J.H."/>
            <person name="Sheng Y."/>
            <person name="Liu T."/>
            <person name="Pan Y.S."/>
            <person name="Xia L.Y."/>
            <person name="Li J."/>
            <person name="Zhao F."/>
            <person name="Cao W.C."/>
        </authorList>
    </citation>
    <scope>NUCLEOTIDE SEQUENCE</scope>
    <source>
        <strain evidence="2">Rmic-2018</strain>
    </source>
</reference>
<dbReference type="GO" id="GO:0005886">
    <property type="term" value="C:plasma membrane"/>
    <property type="evidence" value="ECO:0007669"/>
    <property type="project" value="TreeGrafter"/>
</dbReference>
<dbReference type="EMBL" id="JABSTU010000001">
    <property type="protein sequence ID" value="KAH8042216.1"/>
    <property type="molecule type" value="Genomic_DNA"/>
</dbReference>
<evidence type="ECO:0000313" key="2">
    <source>
        <dbReference type="EMBL" id="KAH8042216.1"/>
    </source>
</evidence>
<dbReference type="PROSITE" id="PS51885">
    <property type="entry name" value="NEPRILYSIN"/>
    <property type="match status" value="1"/>
</dbReference>
<name>A0A9J6F9E0_RHIMP</name>
<keyword evidence="3" id="KW-1185">Reference proteome</keyword>
<dbReference type="PANTHER" id="PTHR11733">
    <property type="entry name" value="ZINC METALLOPROTEASE FAMILY M13 NEPRILYSIN-RELATED"/>
    <property type="match status" value="1"/>
</dbReference>
<comment type="caution">
    <text evidence="2">The sequence shown here is derived from an EMBL/GenBank/DDBJ whole genome shotgun (WGS) entry which is preliminary data.</text>
</comment>
<dbReference type="Pfam" id="PF01431">
    <property type="entry name" value="Peptidase_M13"/>
    <property type="match status" value="1"/>
</dbReference>
<accession>A0A9J6F9E0</accession>
<organism evidence="2 3">
    <name type="scientific">Rhipicephalus microplus</name>
    <name type="common">Cattle tick</name>
    <name type="synonym">Boophilus microplus</name>
    <dbReference type="NCBI Taxonomy" id="6941"/>
    <lineage>
        <taxon>Eukaryota</taxon>
        <taxon>Metazoa</taxon>
        <taxon>Ecdysozoa</taxon>
        <taxon>Arthropoda</taxon>
        <taxon>Chelicerata</taxon>
        <taxon>Arachnida</taxon>
        <taxon>Acari</taxon>
        <taxon>Parasitiformes</taxon>
        <taxon>Ixodida</taxon>
        <taxon>Ixodoidea</taxon>
        <taxon>Ixodidae</taxon>
        <taxon>Rhipicephalinae</taxon>
        <taxon>Rhipicephalus</taxon>
        <taxon>Boophilus</taxon>
    </lineage>
</organism>